<keyword evidence="2" id="KW-1185">Reference proteome</keyword>
<protein>
    <submittedName>
        <fullName evidence="1">Cupin domain-containing protein</fullName>
    </submittedName>
</protein>
<dbReference type="EMBL" id="JAQIPB010000003">
    <property type="protein sequence ID" value="MDA7416612.1"/>
    <property type="molecule type" value="Genomic_DNA"/>
</dbReference>
<evidence type="ECO:0000313" key="1">
    <source>
        <dbReference type="EMBL" id="MDA7416612.1"/>
    </source>
</evidence>
<dbReference type="InterPro" id="IPR011051">
    <property type="entry name" value="RmlC_Cupin_sf"/>
</dbReference>
<comment type="caution">
    <text evidence="1">The sequence shown here is derived from an EMBL/GenBank/DDBJ whole genome shotgun (WGS) entry which is preliminary data.</text>
</comment>
<gene>
    <name evidence="1" type="ORF">PGB34_09575</name>
</gene>
<proteinExistence type="predicted"/>
<accession>A0AAE3SYY9</accession>
<dbReference type="InterPro" id="IPR014710">
    <property type="entry name" value="RmlC-like_jellyroll"/>
</dbReference>
<dbReference type="SUPFAM" id="SSF51182">
    <property type="entry name" value="RmlC-like cupins"/>
    <property type="match status" value="1"/>
</dbReference>
<reference evidence="1" key="1">
    <citation type="submission" date="2023-01" db="EMBL/GenBank/DDBJ databases">
        <title>Xenophilus mangrovi sp. nov., isolated from soil of Mangrove nature reserve.</title>
        <authorList>
            <person name="Xu S."/>
            <person name="Liu Z."/>
            <person name="Xu Y."/>
        </authorList>
    </citation>
    <scope>NUCLEOTIDE SEQUENCE</scope>
    <source>
        <strain evidence="1">YW8</strain>
    </source>
</reference>
<evidence type="ECO:0000313" key="2">
    <source>
        <dbReference type="Proteomes" id="UP001212602"/>
    </source>
</evidence>
<dbReference type="AlphaFoldDB" id="A0AAE3SYY9"/>
<dbReference type="RefSeq" id="WP_271427851.1">
    <property type="nucleotide sequence ID" value="NZ_JAQIPB010000003.1"/>
</dbReference>
<name>A0AAE3SYY9_9BURK</name>
<dbReference type="Proteomes" id="UP001212602">
    <property type="component" value="Unassembled WGS sequence"/>
</dbReference>
<dbReference type="Gene3D" id="2.60.120.10">
    <property type="entry name" value="Jelly Rolls"/>
    <property type="match status" value="1"/>
</dbReference>
<sequence>MTIQTTLPRRDDMLACVARFGDLQRCETGLPDMQLPECRRAFLNVLGFDQPKGEGQFSPFGDRAKARVSHLQAGFGVSFIAAAPGKGVLMHTHDTVESFMVIKGRWKLEWQGDGGDEHLILDPLDFIAFPLGVQRRFECVQAAPGEAEGLLLGMIGGNAPAAEIAPEGVARLIEAGIFTPERAGA</sequence>
<organism evidence="1 2">
    <name type="scientific">Xenophilus arseniciresistens</name>
    <dbReference type="NCBI Taxonomy" id="1283306"/>
    <lineage>
        <taxon>Bacteria</taxon>
        <taxon>Pseudomonadati</taxon>
        <taxon>Pseudomonadota</taxon>
        <taxon>Betaproteobacteria</taxon>
        <taxon>Burkholderiales</taxon>
        <taxon>Comamonadaceae</taxon>
        <taxon>Xenophilus</taxon>
    </lineage>
</organism>